<dbReference type="SUPFAM" id="SSF47240">
    <property type="entry name" value="Ferritin-like"/>
    <property type="match status" value="1"/>
</dbReference>
<dbReference type="InterPro" id="IPR009078">
    <property type="entry name" value="Ferritin-like_SF"/>
</dbReference>
<dbReference type="Proteomes" id="UP000238205">
    <property type="component" value="Unassembled WGS sequence"/>
</dbReference>
<evidence type="ECO:0000256" key="1">
    <source>
        <dbReference type="ARBA" id="ARBA00009497"/>
    </source>
</evidence>
<organism evidence="3 4">
    <name type="scientific">Alkalibacterium olivapovliticus</name>
    <dbReference type="NCBI Taxonomy" id="99907"/>
    <lineage>
        <taxon>Bacteria</taxon>
        <taxon>Bacillati</taxon>
        <taxon>Bacillota</taxon>
        <taxon>Bacilli</taxon>
        <taxon>Lactobacillales</taxon>
        <taxon>Carnobacteriaceae</taxon>
        <taxon>Alkalibacterium</taxon>
    </lineage>
</organism>
<evidence type="ECO:0000313" key="4">
    <source>
        <dbReference type="Proteomes" id="UP000238205"/>
    </source>
</evidence>
<sequence>MAYSDVKGYFNDLVAGQGVFYTRLHQFRWYIKGPHFFALYEKSEEFYDEITEAMDEVAERLLIAGCWRRTLLYTG</sequence>
<protein>
    <submittedName>
        <fullName evidence="3">Ferritin-like protein</fullName>
    </submittedName>
</protein>
<proteinExistence type="inferred from homology"/>
<accession>A0A2T0W0Y4</accession>
<dbReference type="OrthoDB" id="9797023at2"/>
<comment type="caution">
    <text evidence="3">The sequence shown here is derived from an EMBL/GenBank/DDBJ whole genome shotgun (WGS) entry which is preliminary data.</text>
</comment>
<reference evidence="3 4" key="1">
    <citation type="submission" date="2018-03" db="EMBL/GenBank/DDBJ databases">
        <title>Genomic Encyclopedia of Archaeal and Bacterial Type Strains, Phase II (KMG-II): from individual species to whole genera.</title>
        <authorList>
            <person name="Goeker M."/>
        </authorList>
    </citation>
    <scope>NUCLEOTIDE SEQUENCE [LARGE SCALE GENOMIC DNA]</scope>
    <source>
        <strain evidence="3 4">DSM 13175</strain>
    </source>
</reference>
<dbReference type="Gene3D" id="1.20.1260.10">
    <property type="match status" value="1"/>
</dbReference>
<dbReference type="Pfam" id="PF00210">
    <property type="entry name" value="Ferritin"/>
    <property type="match status" value="1"/>
</dbReference>
<dbReference type="GO" id="GO:0008199">
    <property type="term" value="F:ferric iron binding"/>
    <property type="evidence" value="ECO:0007669"/>
    <property type="project" value="InterPro"/>
</dbReference>
<dbReference type="InterPro" id="IPR002177">
    <property type="entry name" value="DPS_DNA-bd"/>
</dbReference>
<dbReference type="RefSeq" id="WP_146129011.1">
    <property type="nucleotide sequence ID" value="NZ_PVTO01000025.1"/>
</dbReference>
<dbReference type="PANTHER" id="PTHR42932:SF1">
    <property type="entry name" value="GENERAL STRESS PROTEIN 20U"/>
    <property type="match status" value="1"/>
</dbReference>
<dbReference type="PANTHER" id="PTHR42932">
    <property type="entry name" value="GENERAL STRESS PROTEIN 20U"/>
    <property type="match status" value="1"/>
</dbReference>
<dbReference type="EMBL" id="PVTO01000025">
    <property type="protein sequence ID" value="PRY78668.1"/>
    <property type="molecule type" value="Genomic_DNA"/>
</dbReference>
<dbReference type="InterPro" id="IPR008331">
    <property type="entry name" value="Ferritin_DPS_dom"/>
</dbReference>
<gene>
    <name evidence="3" type="ORF">CLV38_12539</name>
</gene>
<evidence type="ECO:0000259" key="2">
    <source>
        <dbReference type="Pfam" id="PF00210"/>
    </source>
</evidence>
<comment type="similarity">
    <text evidence="1">Belongs to the Dps family.</text>
</comment>
<dbReference type="InterPro" id="IPR012347">
    <property type="entry name" value="Ferritin-like"/>
</dbReference>
<keyword evidence="4" id="KW-1185">Reference proteome</keyword>
<dbReference type="AlphaFoldDB" id="A0A2T0W0Y4"/>
<name>A0A2T0W0Y4_9LACT</name>
<evidence type="ECO:0000313" key="3">
    <source>
        <dbReference type="EMBL" id="PRY78668.1"/>
    </source>
</evidence>
<feature type="domain" description="Ferritin/DPS" evidence="2">
    <location>
        <begin position="10"/>
        <end position="64"/>
    </location>
</feature>